<protein>
    <submittedName>
        <fullName evidence="1">Uncharacterized protein</fullName>
    </submittedName>
</protein>
<evidence type="ECO:0000313" key="1">
    <source>
        <dbReference type="EMBL" id="CDW44973.1"/>
    </source>
</evidence>
<sequence>WKFYKSSFIDWHERSKKKDSNRTICKQRRTNIYEITQEEFSIIRDHRITYLDWNINY</sequence>
<feature type="non-terminal residue" evidence="1">
    <location>
        <position position="1"/>
    </location>
</feature>
<accession>A0A0K2V355</accession>
<reference evidence="1" key="1">
    <citation type="submission" date="2014-05" db="EMBL/GenBank/DDBJ databases">
        <authorList>
            <person name="Chronopoulou M."/>
        </authorList>
    </citation>
    <scope>NUCLEOTIDE SEQUENCE</scope>
    <source>
        <tissue evidence="1">Whole organism</tissue>
    </source>
</reference>
<proteinExistence type="predicted"/>
<organism evidence="1">
    <name type="scientific">Lepeophtheirus salmonis</name>
    <name type="common">Salmon louse</name>
    <name type="synonym">Caligus salmonis</name>
    <dbReference type="NCBI Taxonomy" id="72036"/>
    <lineage>
        <taxon>Eukaryota</taxon>
        <taxon>Metazoa</taxon>
        <taxon>Ecdysozoa</taxon>
        <taxon>Arthropoda</taxon>
        <taxon>Crustacea</taxon>
        <taxon>Multicrustacea</taxon>
        <taxon>Hexanauplia</taxon>
        <taxon>Copepoda</taxon>
        <taxon>Siphonostomatoida</taxon>
        <taxon>Caligidae</taxon>
        <taxon>Lepeophtheirus</taxon>
    </lineage>
</organism>
<dbReference type="EMBL" id="HACA01027612">
    <property type="protein sequence ID" value="CDW44973.1"/>
    <property type="molecule type" value="Transcribed_RNA"/>
</dbReference>
<dbReference type="AlphaFoldDB" id="A0A0K2V355"/>
<name>A0A0K2V355_LEPSM</name>